<evidence type="ECO:0000313" key="2">
    <source>
        <dbReference type="EMBL" id="CAF1303687.1"/>
    </source>
</evidence>
<proteinExistence type="predicted"/>
<dbReference type="Proteomes" id="UP000663860">
    <property type="component" value="Unassembled WGS sequence"/>
</dbReference>
<evidence type="ECO:0000313" key="3">
    <source>
        <dbReference type="Proteomes" id="UP000663860"/>
    </source>
</evidence>
<dbReference type="AlphaFoldDB" id="A0A815DWP2"/>
<feature type="compositionally biased region" description="Polar residues" evidence="1">
    <location>
        <begin position="13"/>
        <end position="24"/>
    </location>
</feature>
<gene>
    <name evidence="2" type="ORF">IZO911_LOCUS34204</name>
</gene>
<protein>
    <submittedName>
        <fullName evidence="2">Uncharacterized protein</fullName>
    </submittedName>
</protein>
<organism evidence="2 3">
    <name type="scientific">Adineta steineri</name>
    <dbReference type="NCBI Taxonomy" id="433720"/>
    <lineage>
        <taxon>Eukaryota</taxon>
        <taxon>Metazoa</taxon>
        <taxon>Spiralia</taxon>
        <taxon>Gnathifera</taxon>
        <taxon>Rotifera</taxon>
        <taxon>Eurotatoria</taxon>
        <taxon>Bdelloidea</taxon>
        <taxon>Adinetida</taxon>
        <taxon>Adinetidae</taxon>
        <taxon>Adineta</taxon>
    </lineage>
</organism>
<feature type="region of interest" description="Disordered" evidence="1">
    <location>
        <begin position="1"/>
        <end position="24"/>
    </location>
</feature>
<feature type="compositionally biased region" description="Basic and acidic residues" evidence="1">
    <location>
        <begin position="134"/>
        <end position="146"/>
    </location>
</feature>
<accession>A0A815DWP2</accession>
<sequence>MHQVPNETMKRFSISSSTMPVRPSTKNRVVHDLLWISKQQQQHPSINAHPLKNTIRINSRGVRFKFDGKQWRPLCQSSDGYECRNLAFRSSLCQKHFYKVHLIKRPYAQKSSTPSQFSDIPPISLKRPLPSEYEKHHHFEHQKSKEDNDELEENYENDDNSIEVIENHDAIVSKQETSHSRSEYSFFTIDCDPQTVTDVSIINQVKSELSTTPYISRTEVLTKYSDSINTESSISNESESSNLNISIPKIIETIRSDIPPLTRTEEKSLANELISQLPADAPLLVGEQMIRRRVCEIVFDNYSQKLTLGNISSEWFYDFLLRNPRIPIHFQTWFSSVKSTLPLSDQLIDIKLWELGLITRSVISSSSISTSSSSSP</sequence>
<feature type="region of interest" description="Disordered" evidence="1">
    <location>
        <begin position="134"/>
        <end position="153"/>
    </location>
</feature>
<dbReference type="EMBL" id="CAJNOE010000664">
    <property type="protein sequence ID" value="CAF1303687.1"/>
    <property type="molecule type" value="Genomic_DNA"/>
</dbReference>
<comment type="caution">
    <text evidence="2">The sequence shown here is derived from an EMBL/GenBank/DDBJ whole genome shotgun (WGS) entry which is preliminary data.</text>
</comment>
<name>A0A815DWP2_9BILA</name>
<evidence type="ECO:0000256" key="1">
    <source>
        <dbReference type="SAM" id="MobiDB-lite"/>
    </source>
</evidence>
<reference evidence="2" key="1">
    <citation type="submission" date="2021-02" db="EMBL/GenBank/DDBJ databases">
        <authorList>
            <person name="Nowell W R."/>
        </authorList>
    </citation>
    <scope>NUCLEOTIDE SEQUENCE</scope>
</reference>